<dbReference type="AlphaFoldDB" id="A0AAD9HTG1"/>
<protein>
    <submittedName>
        <fullName evidence="1">Uncharacterized protein</fullName>
    </submittedName>
</protein>
<organism evidence="1 2">
    <name type="scientific">Colletotrichum zoysiae</name>
    <dbReference type="NCBI Taxonomy" id="1216348"/>
    <lineage>
        <taxon>Eukaryota</taxon>
        <taxon>Fungi</taxon>
        <taxon>Dikarya</taxon>
        <taxon>Ascomycota</taxon>
        <taxon>Pezizomycotina</taxon>
        <taxon>Sordariomycetes</taxon>
        <taxon>Hypocreomycetidae</taxon>
        <taxon>Glomerellales</taxon>
        <taxon>Glomerellaceae</taxon>
        <taxon>Colletotrichum</taxon>
        <taxon>Colletotrichum graminicola species complex</taxon>
    </lineage>
</organism>
<comment type="caution">
    <text evidence="1">The sequence shown here is derived from an EMBL/GenBank/DDBJ whole genome shotgun (WGS) entry which is preliminary data.</text>
</comment>
<gene>
    <name evidence="1" type="ORF">LX32DRAFT_444221</name>
</gene>
<sequence length="191" mass="21037">METPRTLFCRGDDSVVAQPHAFYPSRQADESARPRGGDKRPAVLWRSVDVGGPNLGGRRGTALTYIPSHLTWCTNTSAGAYTVHATAGGGARFEVIPASSLLRRSFSLLPLFPCCVPASYLPPFVDGRAFFVWCEYLNFHSCSSTLVSIPHLMKIAFAFLRLAPFFLKARQNFGLEKPSRCVETIPRRSLG</sequence>
<dbReference type="EMBL" id="MU842816">
    <property type="protein sequence ID" value="KAK2034217.1"/>
    <property type="molecule type" value="Genomic_DNA"/>
</dbReference>
<proteinExistence type="predicted"/>
<dbReference type="Proteomes" id="UP001232148">
    <property type="component" value="Unassembled WGS sequence"/>
</dbReference>
<name>A0AAD9HTG1_9PEZI</name>
<keyword evidence="2" id="KW-1185">Reference proteome</keyword>
<reference evidence="1" key="1">
    <citation type="submission" date="2021-06" db="EMBL/GenBank/DDBJ databases">
        <title>Comparative genomics, transcriptomics and evolutionary studies reveal genomic signatures of adaptation to plant cell wall in hemibiotrophic fungi.</title>
        <authorList>
            <consortium name="DOE Joint Genome Institute"/>
            <person name="Baroncelli R."/>
            <person name="Diaz J.F."/>
            <person name="Benocci T."/>
            <person name="Peng M."/>
            <person name="Battaglia E."/>
            <person name="Haridas S."/>
            <person name="Andreopoulos W."/>
            <person name="Labutti K."/>
            <person name="Pangilinan J."/>
            <person name="Floch G.L."/>
            <person name="Makela M.R."/>
            <person name="Henrissat B."/>
            <person name="Grigoriev I.V."/>
            <person name="Crouch J.A."/>
            <person name="De Vries R.P."/>
            <person name="Sukno S.A."/>
            <person name="Thon M.R."/>
        </authorList>
    </citation>
    <scope>NUCLEOTIDE SEQUENCE</scope>
    <source>
        <strain evidence="1">MAFF235873</strain>
    </source>
</reference>
<evidence type="ECO:0000313" key="2">
    <source>
        <dbReference type="Proteomes" id="UP001232148"/>
    </source>
</evidence>
<accession>A0AAD9HTG1</accession>
<evidence type="ECO:0000313" key="1">
    <source>
        <dbReference type="EMBL" id="KAK2034217.1"/>
    </source>
</evidence>